<keyword evidence="3" id="KW-1185">Reference proteome</keyword>
<organism evidence="2 3">
    <name type="scientific">Fraxinus pennsylvanica</name>
    <dbReference type="NCBI Taxonomy" id="56036"/>
    <lineage>
        <taxon>Eukaryota</taxon>
        <taxon>Viridiplantae</taxon>
        <taxon>Streptophyta</taxon>
        <taxon>Embryophyta</taxon>
        <taxon>Tracheophyta</taxon>
        <taxon>Spermatophyta</taxon>
        <taxon>Magnoliopsida</taxon>
        <taxon>eudicotyledons</taxon>
        <taxon>Gunneridae</taxon>
        <taxon>Pentapetalae</taxon>
        <taxon>asterids</taxon>
        <taxon>lamiids</taxon>
        <taxon>Lamiales</taxon>
        <taxon>Oleaceae</taxon>
        <taxon>Oleeae</taxon>
        <taxon>Fraxinus</taxon>
    </lineage>
</organism>
<proteinExistence type="predicted"/>
<evidence type="ECO:0000313" key="3">
    <source>
        <dbReference type="Proteomes" id="UP000834106"/>
    </source>
</evidence>
<sequence>MAETLDSADALKMTTSTSRSHEFLPSPNLHSPNGGEIEEVLLDDTNNNQKSSALLLKKPECCFSGYQQDSEVDTETLKTAVFRDSPSGDVAYDSALVSTDVVFPDIQEPPSSCVAMFADDATDSRNEKNREEKFADDSIDSRAVTKQEGNFADDAIAPRTVTRQEGHFSDDAIISSTVNKQEDDFADDGIDSRTVTKQGHFADDAIDSSTVKKQGGVFADYAIVSSTVKKQEGNFSHAGIDSRTVTKQERKFSDYAICSSTVTKQGGKFADDGVDSRTVTKLEGKFSDDVICSRTVKKQEKFESLKCALKIQVIDETALIELPCLGNGTFNNGKRQKTQGTKEKRPKRRISKAEKKVETSGTRSQDCGYIGNKGKKRLVYSRKEVEALRFVGLEAQKNKWIEVYCGLGPLVAKEYDELSHHQKHNATGFDFDPRNQFLRASVPPRYLDAVAARTEGNHLKVSVR</sequence>
<accession>A0AAD1ZJY1</accession>
<gene>
    <name evidence="2" type="ORF">FPE_LOCUS18329</name>
</gene>
<dbReference type="Proteomes" id="UP000834106">
    <property type="component" value="Chromosome 11"/>
</dbReference>
<protein>
    <submittedName>
        <fullName evidence="2">Uncharacterized protein</fullName>
    </submittedName>
</protein>
<reference evidence="2" key="1">
    <citation type="submission" date="2023-05" db="EMBL/GenBank/DDBJ databases">
        <authorList>
            <person name="Huff M."/>
        </authorList>
    </citation>
    <scope>NUCLEOTIDE SEQUENCE</scope>
</reference>
<evidence type="ECO:0000313" key="2">
    <source>
        <dbReference type="EMBL" id="CAI9770899.1"/>
    </source>
</evidence>
<dbReference type="EMBL" id="OU503046">
    <property type="protein sequence ID" value="CAI9770899.1"/>
    <property type="molecule type" value="Genomic_DNA"/>
</dbReference>
<dbReference type="AlphaFoldDB" id="A0AAD1ZJY1"/>
<feature type="region of interest" description="Disordered" evidence="1">
    <location>
        <begin position="331"/>
        <end position="359"/>
    </location>
</feature>
<name>A0AAD1ZJY1_9LAMI</name>
<evidence type="ECO:0000256" key="1">
    <source>
        <dbReference type="SAM" id="MobiDB-lite"/>
    </source>
</evidence>
<feature type="region of interest" description="Disordered" evidence="1">
    <location>
        <begin position="1"/>
        <end position="36"/>
    </location>
</feature>